<dbReference type="Gene3D" id="3.90.550.10">
    <property type="entry name" value="Spore Coat Polysaccharide Biosynthesis Protein SpsA, Chain A"/>
    <property type="match status" value="1"/>
</dbReference>
<keyword evidence="8" id="KW-1185">Reference proteome</keyword>
<dbReference type="InterPro" id="IPR029044">
    <property type="entry name" value="Nucleotide-diphossugar_trans"/>
</dbReference>
<dbReference type="Pfam" id="PF00534">
    <property type="entry name" value="Glycos_transf_1"/>
    <property type="match status" value="1"/>
</dbReference>
<feature type="domain" description="Glycosyltransferase 2-like" evidence="6">
    <location>
        <begin position="263"/>
        <end position="395"/>
    </location>
</feature>
<feature type="region of interest" description="Disordered" evidence="4">
    <location>
        <begin position="41"/>
        <end position="79"/>
    </location>
</feature>
<keyword evidence="2" id="KW-0328">Glycosyltransferase</keyword>
<protein>
    <submittedName>
        <fullName evidence="7">Glycosyl transferase family 1</fullName>
    </submittedName>
</protein>
<evidence type="ECO:0000259" key="6">
    <source>
        <dbReference type="Pfam" id="PF00535"/>
    </source>
</evidence>
<dbReference type="SUPFAM" id="SSF53756">
    <property type="entry name" value="UDP-Glycosyltransferase/glycogen phosphorylase"/>
    <property type="match status" value="1"/>
</dbReference>
<sequence>MRNLARRAYRVVSGRLSHQRRQTIKAAAKRLTPRRFRPYLRRMVTGTQSSRGLTQRSMADGSMTDDDQPSQHRTKRERVLDRHVSSLSRALWMGFTDDALAELESFRRSIENTPRLPVARAAEALARWYATEKKYDLALDRLVFTRMLNGSLHTDRLRVLEHHILTQLGHFEEAELLFQTWGAQSPDLHLAQANLRLRQAEAGVVPREQADRDRLELIDEVFHRHAVTPISRLVDSSRALEFASLKTDIAPVGESEAENPTISIVVPAYNAESTLVTSVNSLRAQTLRKIEILVVDDASTDNTSSVAKSLASDDPRVKVLRHDQNQGAYGARNTGLTNASGTYFTVHDADDWSHPQLLERQLQMLRSHNATGSFSRLARVSPQMEFQLRTYRPMLEPIHWNYTSLLTTTQTMRDLGGWDTVRAHADSEFIERLREHFGEDSLVETDTEVPLSFFLVAGNNLTERKDTGMRSIDFGARREYTEQARFWRQQTFGEGEIPSYSEHRRSDAKSPFFSPRSLAGNRDQISQSYDLIIGSDLSLLGGTRRCNLAYIDCARKLGLRIGVFNMPRYRSRGSGTIDPSYRELFQADDVDLILPEDHVSAEALLVHHPPVLRYAFAGYPNITASKHYLLVNQLPWQMKDHGAFQYETSSVIRRYADAFGDEPTWISISPRVRRHLGDVLPPEAILSEDWYPIVDWADMSPPIRTRGPASAPVVGRHSRDHATKWPEDASTLAKSYLADTGYDVRLVGGAKAAHEVLGYWPKNWTVYPFDSVAVSDFVQEIDIFVHFHHSKYIEEFGRNIAEAMAMGVPCVLPTEYAEIFGDAAVYAEADDVAETIRELWADADRYHEYSRRGAEFVTEYCGSEVGMRRVASLLK</sequence>
<gene>
    <name evidence="7" type="ORF">CLV30_11656</name>
</gene>
<dbReference type="Proteomes" id="UP000243528">
    <property type="component" value="Unassembled WGS sequence"/>
</dbReference>
<dbReference type="GO" id="GO:0016757">
    <property type="term" value="F:glycosyltransferase activity"/>
    <property type="evidence" value="ECO:0007669"/>
    <property type="project" value="UniProtKB-KW"/>
</dbReference>
<dbReference type="Pfam" id="PF00535">
    <property type="entry name" value="Glycos_transf_2"/>
    <property type="match status" value="1"/>
</dbReference>
<dbReference type="InterPro" id="IPR001173">
    <property type="entry name" value="Glyco_trans_2-like"/>
</dbReference>
<evidence type="ECO:0000313" key="7">
    <source>
        <dbReference type="EMBL" id="PSL00396.1"/>
    </source>
</evidence>
<name>A0A2P8DT54_9ACTN</name>
<dbReference type="EMBL" id="PYGE01000016">
    <property type="protein sequence ID" value="PSL00396.1"/>
    <property type="molecule type" value="Genomic_DNA"/>
</dbReference>
<evidence type="ECO:0000256" key="1">
    <source>
        <dbReference type="ARBA" id="ARBA00006739"/>
    </source>
</evidence>
<dbReference type="PANTHER" id="PTHR43685:SF5">
    <property type="entry name" value="GLYCOSYLTRANSFERASE EPSE-RELATED"/>
    <property type="match status" value="1"/>
</dbReference>
<dbReference type="SUPFAM" id="SSF53448">
    <property type="entry name" value="Nucleotide-diphospho-sugar transferases"/>
    <property type="match status" value="1"/>
</dbReference>
<evidence type="ECO:0000256" key="3">
    <source>
        <dbReference type="ARBA" id="ARBA00022679"/>
    </source>
</evidence>
<dbReference type="InterPro" id="IPR001296">
    <property type="entry name" value="Glyco_trans_1"/>
</dbReference>
<comment type="similarity">
    <text evidence="1">Belongs to the glycosyltransferase 2 family.</text>
</comment>
<feature type="compositionally biased region" description="Polar residues" evidence="4">
    <location>
        <begin position="45"/>
        <end position="57"/>
    </location>
</feature>
<evidence type="ECO:0000259" key="5">
    <source>
        <dbReference type="Pfam" id="PF00534"/>
    </source>
</evidence>
<keyword evidence="3 7" id="KW-0808">Transferase</keyword>
<dbReference type="InterPro" id="IPR050834">
    <property type="entry name" value="Glycosyltransf_2"/>
</dbReference>
<evidence type="ECO:0000313" key="8">
    <source>
        <dbReference type="Proteomes" id="UP000243528"/>
    </source>
</evidence>
<organism evidence="7 8">
    <name type="scientific">Haloactinopolyspora alba</name>
    <dbReference type="NCBI Taxonomy" id="648780"/>
    <lineage>
        <taxon>Bacteria</taxon>
        <taxon>Bacillati</taxon>
        <taxon>Actinomycetota</taxon>
        <taxon>Actinomycetes</taxon>
        <taxon>Jiangellales</taxon>
        <taxon>Jiangellaceae</taxon>
        <taxon>Haloactinopolyspora</taxon>
    </lineage>
</organism>
<accession>A0A2P8DT54</accession>
<dbReference type="PANTHER" id="PTHR43685">
    <property type="entry name" value="GLYCOSYLTRANSFERASE"/>
    <property type="match status" value="1"/>
</dbReference>
<comment type="caution">
    <text evidence="7">The sequence shown here is derived from an EMBL/GenBank/DDBJ whole genome shotgun (WGS) entry which is preliminary data.</text>
</comment>
<feature type="domain" description="Glycosyl transferase family 1" evidence="5">
    <location>
        <begin position="763"/>
        <end position="854"/>
    </location>
</feature>
<evidence type="ECO:0000256" key="2">
    <source>
        <dbReference type="ARBA" id="ARBA00022676"/>
    </source>
</evidence>
<evidence type="ECO:0000256" key="4">
    <source>
        <dbReference type="SAM" id="MobiDB-lite"/>
    </source>
</evidence>
<reference evidence="7 8" key="1">
    <citation type="submission" date="2018-03" db="EMBL/GenBank/DDBJ databases">
        <title>Genomic Encyclopedia of Archaeal and Bacterial Type Strains, Phase II (KMG-II): from individual species to whole genera.</title>
        <authorList>
            <person name="Goeker M."/>
        </authorList>
    </citation>
    <scope>NUCLEOTIDE SEQUENCE [LARGE SCALE GENOMIC DNA]</scope>
    <source>
        <strain evidence="7 8">DSM 45211</strain>
    </source>
</reference>
<proteinExistence type="inferred from homology"/>
<dbReference type="Gene3D" id="3.40.50.2000">
    <property type="entry name" value="Glycogen Phosphorylase B"/>
    <property type="match status" value="1"/>
</dbReference>
<dbReference type="AlphaFoldDB" id="A0A2P8DT54"/>
<dbReference type="CDD" id="cd00761">
    <property type="entry name" value="Glyco_tranf_GTA_type"/>
    <property type="match status" value="1"/>
</dbReference>